<evidence type="ECO:0000313" key="2">
    <source>
        <dbReference type="Proteomes" id="UP000887565"/>
    </source>
</evidence>
<organism evidence="2 3">
    <name type="scientific">Romanomermis culicivorax</name>
    <name type="common">Nematode worm</name>
    <dbReference type="NCBI Taxonomy" id="13658"/>
    <lineage>
        <taxon>Eukaryota</taxon>
        <taxon>Metazoa</taxon>
        <taxon>Ecdysozoa</taxon>
        <taxon>Nematoda</taxon>
        <taxon>Enoplea</taxon>
        <taxon>Dorylaimia</taxon>
        <taxon>Mermithida</taxon>
        <taxon>Mermithoidea</taxon>
        <taxon>Mermithidae</taxon>
        <taxon>Romanomermis</taxon>
    </lineage>
</organism>
<evidence type="ECO:0000256" key="1">
    <source>
        <dbReference type="SAM" id="MobiDB-lite"/>
    </source>
</evidence>
<accession>A0A915KDL3</accession>
<feature type="compositionally biased region" description="Polar residues" evidence="1">
    <location>
        <begin position="98"/>
        <end position="113"/>
    </location>
</feature>
<keyword evidence="2" id="KW-1185">Reference proteome</keyword>
<evidence type="ECO:0000313" key="3">
    <source>
        <dbReference type="WBParaSite" id="nRc.2.0.1.t36019-RA"/>
    </source>
</evidence>
<proteinExistence type="predicted"/>
<dbReference type="WBParaSite" id="nRc.2.0.1.t36019-RA">
    <property type="protein sequence ID" value="nRc.2.0.1.t36019-RA"/>
    <property type="gene ID" value="nRc.2.0.1.g36019"/>
</dbReference>
<dbReference type="Proteomes" id="UP000887565">
    <property type="component" value="Unplaced"/>
</dbReference>
<feature type="region of interest" description="Disordered" evidence="1">
    <location>
        <begin position="65"/>
        <end position="113"/>
    </location>
</feature>
<reference evidence="3" key="1">
    <citation type="submission" date="2022-11" db="UniProtKB">
        <authorList>
            <consortium name="WormBaseParasite"/>
        </authorList>
    </citation>
    <scope>IDENTIFICATION</scope>
</reference>
<name>A0A915KDL3_ROMCU</name>
<sequence length="113" mass="13022">MKKRILGSVLMWKKSSKKKTAWETPHKKDIDDDRIMLFFREKIGHFPHRTKTFLGISIPGIDEKPFSHGVDGGEQKKKPAVPTQELSTRPGREEKMQILQSQSTFKTSKSVKE</sequence>
<protein>
    <submittedName>
        <fullName evidence="3">Uncharacterized protein</fullName>
    </submittedName>
</protein>
<feature type="compositionally biased region" description="Basic and acidic residues" evidence="1">
    <location>
        <begin position="65"/>
        <end position="77"/>
    </location>
</feature>
<dbReference type="AlphaFoldDB" id="A0A915KDL3"/>